<keyword evidence="3" id="KW-1185">Reference proteome</keyword>
<feature type="region of interest" description="Disordered" evidence="1">
    <location>
        <begin position="464"/>
        <end position="504"/>
    </location>
</feature>
<dbReference type="Gene3D" id="1.20.1280.50">
    <property type="match status" value="1"/>
</dbReference>
<dbReference type="SUPFAM" id="SSF52047">
    <property type="entry name" value="RNI-like"/>
    <property type="match status" value="1"/>
</dbReference>
<dbReference type="Proteomes" id="UP000492821">
    <property type="component" value="Unassembled WGS sequence"/>
</dbReference>
<reference evidence="3" key="1">
    <citation type="journal article" date="2013" name="Genetics">
        <title>The draft genome and transcriptome of Panagrellus redivivus are shaped by the harsh demands of a free-living lifestyle.</title>
        <authorList>
            <person name="Srinivasan J."/>
            <person name="Dillman A.R."/>
            <person name="Macchietto M.G."/>
            <person name="Heikkinen L."/>
            <person name="Lakso M."/>
            <person name="Fracchia K.M."/>
            <person name="Antoshechkin I."/>
            <person name="Mortazavi A."/>
            <person name="Wong G."/>
            <person name="Sternberg P.W."/>
        </authorList>
    </citation>
    <scope>NUCLEOTIDE SEQUENCE [LARGE SCALE GENOMIC DNA]</scope>
    <source>
        <strain evidence="3">MT8872</strain>
    </source>
</reference>
<evidence type="ECO:0000313" key="3">
    <source>
        <dbReference type="Proteomes" id="UP000492821"/>
    </source>
</evidence>
<proteinExistence type="predicted"/>
<feature type="compositionally biased region" description="Polar residues" evidence="1">
    <location>
        <begin position="470"/>
        <end position="479"/>
    </location>
</feature>
<feature type="region of interest" description="Disordered" evidence="1">
    <location>
        <begin position="577"/>
        <end position="615"/>
    </location>
</feature>
<name>A0A7E4VD30_PANRE</name>
<dbReference type="InterPro" id="IPR032675">
    <property type="entry name" value="LRR_dom_sf"/>
</dbReference>
<dbReference type="InterPro" id="IPR036047">
    <property type="entry name" value="F-box-like_dom_sf"/>
</dbReference>
<feature type="compositionally biased region" description="Polar residues" evidence="1">
    <location>
        <begin position="601"/>
        <end position="615"/>
    </location>
</feature>
<reference evidence="4" key="2">
    <citation type="submission" date="2020-10" db="UniProtKB">
        <authorList>
            <consortium name="WormBaseParasite"/>
        </authorList>
    </citation>
    <scope>IDENTIFICATION</scope>
</reference>
<dbReference type="Pfam" id="PF00646">
    <property type="entry name" value="F-box"/>
    <property type="match status" value="1"/>
</dbReference>
<organism evidence="3 4">
    <name type="scientific">Panagrellus redivivus</name>
    <name type="common">Microworm</name>
    <dbReference type="NCBI Taxonomy" id="6233"/>
    <lineage>
        <taxon>Eukaryota</taxon>
        <taxon>Metazoa</taxon>
        <taxon>Ecdysozoa</taxon>
        <taxon>Nematoda</taxon>
        <taxon>Chromadorea</taxon>
        <taxon>Rhabditida</taxon>
        <taxon>Tylenchina</taxon>
        <taxon>Panagrolaimomorpha</taxon>
        <taxon>Panagrolaimoidea</taxon>
        <taxon>Panagrolaimidae</taxon>
        <taxon>Panagrellus</taxon>
    </lineage>
</organism>
<evidence type="ECO:0000313" key="4">
    <source>
        <dbReference type="WBParaSite" id="Pan_g1939.t1"/>
    </source>
</evidence>
<dbReference type="AlphaFoldDB" id="A0A7E4VD30"/>
<evidence type="ECO:0000256" key="1">
    <source>
        <dbReference type="SAM" id="MobiDB-lite"/>
    </source>
</evidence>
<protein>
    <submittedName>
        <fullName evidence="4">F-box domain-containing protein</fullName>
    </submittedName>
</protein>
<dbReference type="SMART" id="SM00256">
    <property type="entry name" value="FBOX"/>
    <property type="match status" value="1"/>
</dbReference>
<accession>A0A7E4VD30</accession>
<feature type="domain" description="F-box" evidence="2">
    <location>
        <begin position="25"/>
        <end position="65"/>
    </location>
</feature>
<dbReference type="Gene3D" id="3.80.10.10">
    <property type="entry name" value="Ribonuclease Inhibitor"/>
    <property type="match status" value="1"/>
</dbReference>
<sequence length="615" mass="68474">MTPRPLTPTAPPPDDVLGPCITDILTDDVLYNILEWLPLRDRVKMRRVSRRFRDLSTKFSDVDGLALSHEHIVTSNYRLTSSVAYKPGCPNHLPRCHRLLPRLFHVSKLAIHHNQALNVFLFNENAFKQVQQLVLPNTAFDFQLLHLWLSLERVLAAPKLTHLSILATKSTVLGKSRVFTVAHAEMVKSKRLKVLQLQGVLIGPKALSMLAAKYGDTLEELRLGGVCVHTPDSEAYWQSILKFRKLTVLELPPSLFSLRSHPVTREWSYFPQLISLQKLQIYICGKDCEMQSFVSHLPKSCTQIVVVNRSGHNLQKIYSYAGQNIHVKQLENKLVGLRWPGNMLDTHGHLRLSAFWEPPYFRQEDMHNFIITPEILLAQINNTDSVLPGLAQSEIYAPETMVMLTAKESLADFHSVKSPRSGFGQKMHTAREHSPVVEEPMEAVDILEFLSQLRLPGINFFGDNDPMPLPNQNQANNNFVMPPQELPQGAPPPVPNLPDISDPPTTPPPVVSTNGIQSPVNPTQPVTTEANVSTIQAVTGDGSTITSTWTFTDISIIPSMSLTSTVGSVGTMTVNIETETETGTDSDSISTDSTLSMDTTQRSSSPVRTPEQSHP</sequence>
<feature type="compositionally biased region" description="Low complexity" evidence="1">
    <location>
        <begin position="585"/>
        <end position="600"/>
    </location>
</feature>
<evidence type="ECO:0000259" key="2">
    <source>
        <dbReference type="SMART" id="SM00256"/>
    </source>
</evidence>
<dbReference type="WBParaSite" id="Pan_g1939.t1">
    <property type="protein sequence ID" value="Pan_g1939.t1"/>
    <property type="gene ID" value="Pan_g1939"/>
</dbReference>
<dbReference type="CDD" id="cd09917">
    <property type="entry name" value="F-box_SF"/>
    <property type="match status" value="1"/>
</dbReference>
<dbReference type="InterPro" id="IPR001810">
    <property type="entry name" value="F-box_dom"/>
</dbReference>
<dbReference type="SUPFAM" id="SSF81383">
    <property type="entry name" value="F-box domain"/>
    <property type="match status" value="1"/>
</dbReference>